<organism evidence="15 16">
    <name type="scientific">Gomphillus americanus</name>
    <dbReference type="NCBI Taxonomy" id="1940652"/>
    <lineage>
        <taxon>Eukaryota</taxon>
        <taxon>Fungi</taxon>
        <taxon>Dikarya</taxon>
        <taxon>Ascomycota</taxon>
        <taxon>Pezizomycotina</taxon>
        <taxon>Lecanoromycetes</taxon>
        <taxon>OSLEUM clade</taxon>
        <taxon>Ostropomycetidae</taxon>
        <taxon>Ostropales</taxon>
        <taxon>Graphidaceae</taxon>
        <taxon>Gomphilloideae</taxon>
        <taxon>Gomphillus</taxon>
    </lineage>
</organism>
<dbReference type="GO" id="GO:0036228">
    <property type="term" value="P:protein localization to nuclear inner membrane"/>
    <property type="evidence" value="ECO:0007669"/>
    <property type="project" value="TreeGrafter"/>
</dbReference>
<comment type="subcellular location">
    <subcellularLocation>
        <location evidence="1">Nucleus membrane</location>
        <topology evidence="1">Peripheral membrane protein</topology>
        <orientation evidence="1">Cytoplasmic side</orientation>
    </subcellularLocation>
    <subcellularLocation>
        <location evidence="3">Nucleus membrane</location>
        <topology evidence="3">Peripheral membrane protein</topology>
        <orientation evidence="3">Nucleoplasmic side</orientation>
    </subcellularLocation>
    <subcellularLocation>
        <location evidence="2">Nucleus</location>
        <location evidence="2">Nuclear pore complex</location>
    </subcellularLocation>
</comment>
<keyword evidence="8" id="KW-0811">Translocation</keyword>
<dbReference type="InterPro" id="IPR014908">
    <property type="entry name" value="Nucleoporin_Nup133/Nup155_N"/>
</dbReference>
<evidence type="ECO:0000256" key="7">
    <source>
        <dbReference type="ARBA" id="ARBA00022927"/>
    </source>
</evidence>
<feature type="compositionally biased region" description="Polar residues" evidence="12">
    <location>
        <begin position="425"/>
        <end position="444"/>
    </location>
</feature>
<keyword evidence="10" id="KW-0472">Membrane</keyword>
<comment type="similarity">
    <text evidence="4">Belongs to the non-repetitive/WGA-negative nucleoporin family.</text>
</comment>
<keyword evidence="16" id="KW-1185">Reference proteome</keyword>
<evidence type="ECO:0000256" key="4">
    <source>
        <dbReference type="ARBA" id="ARBA00007373"/>
    </source>
</evidence>
<dbReference type="Gene3D" id="1.25.40.450">
    <property type="entry name" value="Nucleoporin, helical domain, N-terminal subdomain"/>
    <property type="match status" value="1"/>
</dbReference>
<feature type="region of interest" description="Disordered" evidence="12">
    <location>
        <begin position="1"/>
        <end position="52"/>
    </location>
</feature>
<evidence type="ECO:0000256" key="3">
    <source>
        <dbReference type="ARBA" id="ARBA00004620"/>
    </source>
</evidence>
<dbReference type="Pfam" id="PF03177">
    <property type="entry name" value="Nucleoporin_C"/>
    <property type="match status" value="1"/>
</dbReference>
<evidence type="ECO:0000256" key="2">
    <source>
        <dbReference type="ARBA" id="ARBA00004567"/>
    </source>
</evidence>
<protein>
    <recommendedName>
        <fullName evidence="17">Non-repetitive nucleoporin</fullName>
    </recommendedName>
</protein>
<evidence type="ECO:0000256" key="1">
    <source>
        <dbReference type="ARBA" id="ARBA00004335"/>
    </source>
</evidence>
<dbReference type="FunFam" id="1.25.40.450:FF:000002">
    <property type="entry name" value="Putative non-repetitive nucleoporin"/>
    <property type="match status" value="1"/>
</dbReference>
<accession>A0A8H3IWU1</accession>
<dbReference type="GO" id="GO:0031965">
    <property type="term" value="C:nuclear membrane"/>
    <property type="evidence" value="ECO:0007669"/>
    <property type="project" value="UniProtKB-SubCell"/>
</dbReference>
<keyword evidence="6" id="KW-0509">mRNA transport</keyword>
<dbReference type="Proteomes" id="UP000664169">
    <property type="component" value="Unassembled WGS sequence"/>
</dbReference>
<dbReference type="GO" id="GO:0044611">
    <property type="term" value="C:nuclear pore inner ring"/>
    <property type="evidence" value="ECO:0007669"/>
    <property type="project" value="TreeGrafter"/>
</dbReference>
<keyword evidence="5" id="KW-0813">Transport</keyword>
<feature type="domain" description="Nucleoporin Nup133/Nup155-like C-terminal" evidence="13">
    <location>
        <begin position="663"/>
        <end position="1305"/>
    </location>
</feature>
<evidence type="ECO:0000256" key="12">
    <source>
        <dbReference type="SAM" id="MobiDB-lite"/>
    </source>
</evidence>
<evidence type="ECO:0000256" key="11">
    <source>
        <dbReference type="ARBA" id="ARBA00023242"/>
    </source>
</evidence>
<feature type="compositionally biased region" description="Polar residues" evidence="12">
    <location>
        <begin position="22"/>
        <end position="51"/>
    </location>
</feature>
<evidence type="ECO:0000313" key="15">
    <source>
        <dbReference type="EMBL" id="CAF9931580.1"/>
    </source>
</evidence>
<evidence type="ECO:0008006" key="17">
    <source>
        <dbReference type="Google" id="ProtNLM"/>
    </source>
</evidence>
<sequence length="1352" mass="150184">MSRTFTTPQKPLPGTFFATPAQPKQLSQTTRNPRFGVQRSSPPSTTQTNGPTAAMLPIADNNLTPAERAAKTIDSTLAQELTYPQIDDYLTSGISSDYDITSTQAWAPFSKSRTYQIPDKIFDQYNEAQVSTMMGLFADIKHAWVSIDNALYLWDYTHSDPPLVGYEEQSNSITAVHLARPRLGVFVPAVTRLLVIATTAEIILVGVALEKLPNGSFSVSLYETKMFIPIKGLNINTIEGSADGRIFFTGTSDYDLYELTYQQEERWFHSRCMKINHTSTRLSNLTPNFIFSSRMPPEITLQLVIDNTRQLVYTLSSNSTIRIFHMNAANTTNLAITKPWRDILNHIGHMTSQTELITAQTKIVSIHPISSREAQKISLIAVTDTGCRIFLSATSSYGYYLSDTSTAPLSMQVHHVKFPPPDQETIPSQSQNSQNNTHPANGSITLTNSRALVQTRQASLYPPGFFLCFVSKNGSALDELFLSAPDPGRINRPADVAPGARFPESAMWIPLGSRSEDVGQTTPSFSAAKTPTGFGNELAVQFDKAATEIAILTNTGIHTIRRQRLVDTFVSAIRNGRSEEGLEGTMRKFIRLYGRTETAATALAVACGQAIDASSDSRGAAVTDPAMLEQAKAAFIEYGGKPQLNENAMNDTNTLGVDNVKPSPRHDGLALYISRLIRSFWKLPVIYETATPVGGLQVVSITSLDKLQTVQRDLTSLKEFLDANRNFIDGLAGPEALGQVSTRQQEIALQAEHRALHALLALISNMIEGISFVQMLFSERMDEIVLSLTPEIHASVKELTYADLFSTAKGKEIAKELVKAIVNRNILNGANVETVADALRRRCGSFCSPADVIIFKAQEQLRRAAESGSSTELGRNLLNESVKLFKDAAAELSHEQLQSAIEHYIGMHFFAGAISLCLTVAHELDRGNRALLWIENGRPERDPGKAVFESRRACYDLIHAVIKALDVATTRSSSGNDAENSSALMRRTETYSVIDGSKDEVFQTNLYDWYLSQGEEERLLIIQSPYVVTYLERRFEDDLVIANLLWKYHGMSGNSLKAAQVQVQLARSAYPLSLNERIELLGRARANASSTSFGSGRQGRQALLLQITELLDVASIQSDILERLQEDNRLKGERKDEVVLLLNSDIQSLDLLYNQFADQAAYYDICLLIYQAAQHQNRTDIVDTWEALIRQTHMKCMPEQRPPWEAVANVVRITAERLGLASTTFPVGDLLPRLKKYEYEFQRGVGPATWVTDCFIEAGVEFDTVFTVLVDMLYNNETPFRGGNRHYIADDVLHVAQRWFQDSGRGTSIPFGGEQNARGVQETLASLPQNGLSREKREDMQALRLKIDQYLR</sequence>
<dbReference type="Pfam" id="PF08801">
    <property type="entry name" value="Nucleoporin_N"/>
    <property type="match status" value="1"/>
</dbReference>
<dbReference type="PANTHER" id="PTHR10350">
    <property type="entry name" value="NUCLEAR PORE COMPLEX PROTEIN NUP155"/>
    <property type="match status" value="1"/>
</dbReference>
<dbReference type="FunFam" id="1.25.40.440:FF:000001">
    <property type="entry name" value="Nuclear pore complex subunit"/>
    <property type="match status" value="1"/>
</dbReference>
<proteinExistence type="inferred from homology"/>
<dbReference type="GO" id="GO:0017056">
    <property type="term" value="F:structural constituent of nuclear pore"/>
    <property type="evidence" value="ECO:0007669"/>
    <property type="project" value="InterPro"/>
</dbReference>
<evidence type="ECO:0000259" key="14">
    <source>
        <dbReference type="Pfam" id="PF08801"/>
    </source>
</evidence>
<comment type="caution">
    <text evidence="15">The sequence shown here is derived from an EMBL/GenBank/DDBJ whole genome shotgun (WGS) entry which is preliminary data.</text>
</comment>
<dbReference type="InterPro" id="IPR042537">
    <property type="entry name" value="Nucleoporin_Nup155_C_2"/>
</dbReference>
<name>A0A8H3IWU1_9LECA</name>
<gene>
    <name evidence="15" type="ORF">GOMPHAMPRED_005957</name>
</gene>
<dbReference type="Gene3D" id="1.20.120.1880">
    <property type="entry name" value="Nucleoporin, helical C-terminal domain"/>
    <property type="match status" value="1"/>
</dbReference>
<evidence type="ECO:0000259" key="13">
    <source>
        <dbReference type="Pfam" id="PF03177"/>
    </source>
</evidence>
<dbReference type="InterPro" id="IPR004870">
    <property type="entry name" value="Nucleoporin_Nup155"/>
</dbReference>
<dbReference type="InterPro" id="IPR042533">
    <property type="entry name" value="Nucleoporin_Nup155_C_1"/>
</dbReference>
<reference evidence="15" key="1">
    <citation type="submission" date="2021-03" db="EMBL/GenBank/DDBJ databases">
        <authorList>
            <person name="Tagirdzhanova G."/>
        </authorList>
    </citation>
    <scope>NUCLEOTIDE SEQUENCE</scope>
</reference>
<dbReference type="GO" id="GO:0006405">
    <property type="term" value="P:RNA export from nucleus"/>
    <property type="evidence" value="ECO:0007669"/>
    <property type="project" value="TreeGrafter"/>
</dbReference>
<evidence type="ECO:0000313" key="16">
    <source>
        <dbReference type="Proteomes" id="UP000664169"/>
    </source>
</evidence>
<dbReference type="EMBL" id="CAJPDQ010000039">
    <property type="protein sequence ID" value="CAF9931580.1"/>
    <property type="molecule type" value="Genomic_DNA"/>
</dbReference>
<keyword evidence="9" id="KW-0906">Nuclear pore complex</keyword>
<evidence type="ECO:0000256" key="10">
    <source>
        <dbReference type="ARBA" id="ARBA00023136"/>
    </source>
</evidence>
<dbReference type="GO" id="GO:0006606">
    <property type="term" value="P:protein import into nucleus"/>
    <property type="evidence" value="ECO:0007669"/>
    <property type="project" value="TreeGrafter"/>
</dbReference>
<keyword evidence="7" id="KW-0653">Protein transport</keyword>
<evidence type="ECO:0000256" key="5">
    <source>
        <dbReference type="ARBA" id="ARBA00022448"/>
    </source>
</evidence>
<dbReference type="Gene3D" id="1.20.58.1780">
    <property type="match status" value="1"/>
</dbReference>
<dbReference type="OrthoDB" id="338970at2759"/>
<dbReference type="GO" id="GO:0051028">
    <property type="term" value="P:mRNA transport"/>
    <property type="evidence" value="ECO:0007669"/>
    <property type="project" value="UniProtKB-KW"/>
</dbReference>
<feature type="region of interest" description="Disordered" evidence="12">
    <location>
        <begin position="419"/>
        <end position="444"/>
    </location>
</feature>
<dbReference type="PANTHER" id="PTHR10350:SF6">
    <property type="entry name" value="NUCLEAR PORE COMPLEX PROTEIN NUP155"/>
    <property type="match status" value="1"/>
</dbReference>
<evidence type="ECO:0000256" key="9">
    <source>
        <dbReference type="ARBA" id="ARBA00023132"/>
    </source>
</evidence>
<dbReference type="InterPro" id="IPR007187">
    <property type="entry name" value="Nucleoporin_Nup133/Nup155_C"/>
</dbReference>
<evidence type="ECO:0000256" key="6">
    <source>
        <dbReference type="ARBA" id="ARBA00022816"/>
    </source>
</evidence>
<feature type="domain" description="Nucleoporin Nup133/Nup155-like N-terminal" evidence="14">
    <location>
        <begin position="108"/>
        <end position="558"/>
    </location>
</feature>
<keyword evidence="11" id="KW-0539">Nucleus</keyword>
<evidence type="ECO:0000256" key="8">
    <source>
        <dbReference type="ARBA" id="ARBA00023010"/>
    </source>
</evidence>
<dbReference type="InterPro" id="IPR042538">
    <property type="entry name" value="Nucleoporin_Nup155_C_3"/>
</dbReference>
<dbReference type="Gene3D" id="1.25.40.440">
    <property type="entry name" value="Nucleoporin, helical domain, central subdomain"/>
    <property type="match status" value="1"/>
</dbReference>
<dbReference type="GO" id="GO:0051292">
    <property type="term" value="P:nuclear pore complex assembly"/>
    <property type="evidence" value="ECO:0007669"/>
    <property type="project" value="UniProtKB-ARBA"/>
</dbReference>
<dbReference type="GO" id="GO:0000972">
    <property type="term" value="P:transcription-dependent tethering of RNA polymerase II gene DNA at nuclear periphery"/>
    <property type="evidence" value="ECO:0007669"/>
    <property type="project" value="TreeGrafter"/>
</dbReference>
<dbReference type="FunFam" id="1.20.58.1780:FF:000003">
    <property type="entry name" value="Non-repetitive nucleoporin, putative"/>
    <property type="match status" value="1"/>
</dbReference>